<name>A0ABQ4SBS7_9HYPH</name>
<dbReference type="Proteomes" id="UP001055153">
    <property type="component" value="Unassembled WGS sequence"/>
</dbReference>
<reference evidence="1" key="2">
    <citation type="submission" date="2021-08" db="EMBL/GenBank/DDBJ databases">
        <authorList>
            <person name="Tani A."/>
            <person name="Ola A."/>
            <person name="Ogura Y."/>
            <person name="Katsura K."/>
            <person name="Hayashi T."/>
        </authorList>
    </citation>
    <scope>NUCLEOTIDE SEQUENCE</scope>
    <source>
        <strain evidence="1">DSM 17168</strain>
    </source>
</reference>
<gene>
    <name evidence="1" type="ORF">GMJLKIPL_2480</name>
</gene>
<proteinExistence type="predicted"/>
<dbReference type="RefSeq" id="WP_238235443.1">
    <property type="nucleotide sequence ID" value="NZ_BPQQ01000028.1"/>
</dbReference>
<organism evidence="1 2">
    <name type="scientific">Methylobacterium isbiliense</name>
    <dbReference type="NCBI Taxonomy" id="315478"/>
    <lineage>
        <taxon>Bacteria</taxon>
        <taxon>Pseudomonadati</taxon>
        <taxon>Pseudomonadota</taxon>
        <taxon>Alphaproteobacteria</taxon>
        <taxon>Hyphomicrobiales</taxon>
        <taxon>Methylobacteriaceae</taxon>
        <taxon>Methylobacterium</taxon>
    </lineage>
</organism>
<dbReference type="EMBL" id="BPQQ01000028">
    <property type="protein sequence ID" value="GJE00557.1"/>
    <property type="molecule type" value="Genomic_DNA"/>
</dbReference>
<comment type="caution">
    <text evidence="1">The sequence shown here is derived from an EMBL/GenBank/DDBJ whole genome shotgun (WGS) entry which is preliminary data.</text>
</comment>
<keyword evidence="2" id="KW-1185">Reference proteome</keyword>
<accession>A0ABQ4SBS7</accession>
<sequence length="84" mass="8565">MERYTATSNASGVATYTWPACAATPDVDVILGWAGTQMISGGVTAQTLTGATVAVMRSRGTLALSSGPFEAAPNTALTIRVICN</sequence>
<evidence type="ECO:0000313" key="1">
    <source>
        <dbReference type="EMBL" id="GJE00557.1"/>
    </source>
</evidence>
<evidence type="ECO:0000313" key="2">
    <source>
        <dbReference type="Proteomes" id="UP001055153"/>
    </source>
</evidence>
<reference evidence="1" key="1">
    <citation type="journal article" date="2021" name="Front. Microbiol.">
        <title>Comprehensive Comparative Genomics and Phenotyping of Methylobacterium Species.</title>
        <authorList>
            <person name="Alessa O."/>
            <person name="Ogura Y."/>
            <person name="Fujitani Y."/>
            <person name="Takami H."/>
            <person name="Hayashi T."/>
            <person name="Sahin N."/>
            <person name="Tani A."/>
        </authorList>
    </citation>
    <scope>NUCLEOTIDE SEQUENCE</scope>
    <source>
        <strain evidence="1">DSM 17168</strain>
    </source>
</reference>
<protein>
    <submittedName>
        <fullName evidence="1">Uncharacterized protein</fullName>
    </submittedName>
</protein>